<dbReference type="InterPro" id="IPR000760">
    <property type="entry name" value="Inositol_monophosphatase-like"/>
</dbReference>
<dbReference type="PANTHER" id="PTHR43200:SF27">
    <property type="entry name" value="3'(2'),5'-BISPHOSPHATE NUCLEOTIDASE"/>
    <property type="match status" value="1"/>
</dbReference>
<keyword evidence="5 6" id="KW-0460">Magnesium</keyword>
<gene>
    <name evidence="7" type="ORF">Ahy_B10g104499</name>
</gene>
<reference evidence="7 8" key="1">
    <citation type="submission" date="2019-01" db="EMBL/GenBank/DDBJ databases">
        <title>Sequencing of cultivated peanut Arachis hypogaea provides insights into genome evolution and oil improvement.</title>
        <authorList>
            <person name="Chen X."/>
        </authorList>
    </citation>
    <scope>NUCLEOTIDE SEQUENCE [LARGE SCALE GENOMIC DNA]</scope>
    <source>
        <strain evidence="8">cv. Fuhuasheng</strain>
        <tissue evidence="7">Leaves</tissue>
    </source>
</reference>
<accession>A0A444X5Q3</accession>
<evidence type="ECO:0008006" key="9">
    <source>
        <dbReference type="Google" id="ProtNLM"/>
    </source>
</evidence>
<dbReference type="SUPFAM" id="SSF56655">
    <property type="entry name" value="Carbohydrate phosphatase"/>
    <property type="match status" value="1"/>
</dbReference>
<comment type="similarity">
    <text evidence="2">Belongs to the inositol monophosphatase superfamily.</text>
</comment>
<dbReference type="Proteomes" id="UP000289738">
    <property type="component" value="Chromosome B10"/>
</dbReference>
<proteinExistence type="inferred from homology"/>
<evidence type="ECO:0000313" key="8">
    <source>
        <dbReference type="Proteomes" id="UP000289738"/>
    </source>
</evidence>
<sequence>MEARKRQGRREGGVDDADDDKDVSAFSTFVGRNGSLLLLLFSKGVNLPYALGFQKALSRVPDMEIVEPNIDAMEREVNLEQQAIESSTTLAKIHVFHVEEINCLSYDLGHVILLKTRNENFSILVKDDVKTLIKTDASVHEILVESSRFRIQETKSPFITSEIIDMIKSHCNNSIRGLSRKFKALSPVNQHAVALSLIEDGEVVLRVLGCPNYPMKKKWSSYPYSYLKIMSKLPPPTHESWNKRCVVYAKRGSGKAWKQSLLLHAHDKFVWPNHAKQVCFSSIEDPSLATFCEIVEKANKISHSFTQGLVDTQPLKVYSMAKYSAIVHGNAEAFMKFAKESYKERIWDHAADIIIMQEAGGMVTDARGNLLNFSKELDIEGIDRGIVASCEATLHEKIIDAIDTNWTSSCL</sequence>
<keyword evidence="8" id="KW-1185">Reference proteome</keyword>
<dbReference type="InterPro" id="IPR051090">
    <property type="entry name" value="Inositol_monoP_superfamily"/>
</dbReference>
<feature type="binding site" evidence="6">
    <location>
        <position position="348"/>
    </location>
    <ligand>
        <name>Mg(2+)</name>
        <dbReference type="ChEBI" id="CHEBI:18420"/>
        <label>1</label>
        <note>catalytic</note>
    </ligand>
</feature>
<comment type="cofactor">
    <cofactor evidence="1 6">
        <name>Mg(2+)</name>
        <dbReference type="ChEBI" id="CHEBI:18420"/>
    </cofactor>
</comment>
<evidence type="ECO:0000256" key="2">
    <source>
        <dbReference type="ARBA" id="ARBA00009759"/>
    </source>
</evidence>
<comment type="caution">
    <text evidence="7">The sequence shown here is derived from an EMBL/GenBank/DDBJ whole genome shotgun (WGS) entry which is preliminary data.</text>
</comment>
<evidence type="ECO:0000256" key="3">
    <source>
        <dbReference type="ARBA" id="ARBA00022723"/>
    </source>
</evidence>
<name>A0A444X5Q3_ARAHY</name>
<evidence type="ECO:0000256" key="4">
    <source>
        <dbReference type="ARBA" id="ARBA00022801"/>
    </source>
</evidence>
<keyword evidence="4" id="KW-0378">Hydrolase</keyword>
<dbReference type="GO" id="GO:0000103">
    <property type="term" value="P:sulfate assimilation"/>
    <property type="evidence" value="ECO:0007669"/>
    <property type="project" value="TreeGrafter"/>
</dbReference>
<dbReference type="AlphaFoldDB" id="A0A444X5Q3"/>
<evidence type="ECO:0000256" key="6">
    <source>
        <dbReference type="PIRSR" id="PIRSR600760-2"/>
    </source>
</evidence>
<dbReference type="PANTHER" id="PTHR43200">
    <property type="entry name" value="PHOSPHATASE"/>
    <property type="match status" value="1"/>
</dbReference>
<organism evidence="7 8">
    <name type="scientific">Arachis hypogaea</name>
    <name type="common">Peanut</name>
    <dbReference type="NCBI Taxonomy" id="3818"/>
    <lineage>
        <taxon>Eukaryota</taxon>
        <taxon>Viridiplantae</taxon>
        <taxon>Streptophyta</taxon>
        <taxon>Embryophyta</taxon>
        <taxon>Tracheophyta</taxon>
        <taxon>Spermatophyta</taxon>
        <taxon>Magnoliopsida</taxon>
        <taxon>eudicotyledons</taxon>
        <taxon>Gunneridae</taxon>
        <taxon>Pentapetalae</taxon>
        <taxon>rosids</taxon>
        <taxon>fabids</taxon>
        <taxon>Fabales</taxon>
        <taxon>Fabaceae</taxon>
        <taxon>Papilionoideae</taxon>
        <taxon>50 kb inversion clade</taxon>
        <taxon>dalbergioids sensu lato</taxon>
        <taxon>Dalbergieae</taxon>
        <taxon>Pterocarpus clade</taxon>
        <taxon>Arachis</taxon>
    </lineage>
</organism>
<evidence type="ECO:0000256" key="1">
    <source>
        <dbReference type="ARBA" id="ARBA00001946"/>
    </source>
</evidence>
<dbReference type="GO" id="GO:0008441">
    <property type="term" value="F:3'(2'),5'-bisphosphate nucleotidase activity"/>
    <property type="evidence" value="ECO:0007669"/>
    <property type="project" value="TreeGrafter"/>
</dbReference>
<dbReference type="STRING" id="3818.A0A444X5Q3"/>
<dbReference type="GO" id="GO:0046872">
    <property type="term" value="F:metal ion binding"/>
    <property type="evidence" value="ECO:0007669"/>
    <property type="project" value="UniProtKB-KW"/>
</dbReference>
<evidence type="ECO:0000313" key="7">
    <source>
        <dbReference type="EMBL" id="RYQ85017.1"/>
    </source>
</evidence>
<dbReference type="EMBL" id="SDMP01000020">
    <property type="protein sequence ID" value="RYQ85017.1"/>
    <property type="molecule type" value="Genomic_DNA"/>
</dbReference>
<evidence type="ECO:0000256" key="5">
    <source>
        <dbReference type="ARBA" id="ARBA00022842"/>
    </source>
</evidence>
<keyword evidence="3 6" id="KW-0479">Metal-binding</keyword>
<dbReference type="Pfam" id="PF00459">
    <property type="entry name" value="Inositol_P"/>
    <property type="match status" value="1"/>
</dbReference>
<dbReference type="Gene3D" id="3.40.190.80">
    <property type="match status" value="1"/>
</dbReference>
<dbReference type="Gene3D" id="3.30.540.10">
    <property type="entry name" value="Fructose-1,6-Bisphosphatase, subunit A, domain 1"/>
    <property type="match status" value="1"/>
</dbReference>
<protein>
    <recommendedName>
        <fullName evidence="9">3'(2'),5'-bisphosphate nucleotidase</fullName>
    </recommendedName>
</protein>